<keyword evidence="4" id="KW-0833">Ubl conjugation pathway</keyword>
<dbReference type="Pfam" id="PF02099">
    <property type="entry name" value="Josephin"/>
    <property type="match status" value="1"/>
</dbReference>
<feature type="active site" evidence="6">
    <location>
        <position position="127"/>
    </location>
</feature>
<gene>
    <name evidence="8" type="ORF">Poli38472_011963</name>
</gene>
<keyword evidence="3" id="KW-0645">Protease</keyword>
<evidence type="ECO:0000313" key="9">
    <source>
        <dbReference type="Proteomes" id="UP000794436"/>
    </source>
</evidence>
<dbReference type="InterPro" id="IPR040053">
    <property type="entry name" value="JOSD1/2"/>
</dbReference>
<dbReference type="EC" id="3.4.19.12" evidence="2"/>
<evidence type="ECO:0000256" key="2">
    <source>
        <dbReference type="ARBA" id="ARBA00012759"/>
    </source>
</evidence>
<accession>A0A8K1CNK0</accession>
<dbReference type="EMBL" id="SPLM01000006">
    <property type="protein sequence ID" value="TMW66847.1"/>
    <property type="molecule type" value="Genomic_DNA"/>
</dbReference>
<comment type="catalytic activity">
    <reaction evidence="1">
        <text>Thiol-dependent hydrolysis of ester, thioester, amide, peptide and isopeptide bonds formed by the C-terminal Gly of ubiquitin (a 76-residue protein attached to proteins as an intracellular targeting signal).</text>
        <dbReference type="EC" id="3.4.19.12"/>
    </reaction>
</comment>
<dbReference type="OrthoDB" id="422700at2759"/>
<dbReference type="AlphaFoldDB" id="A0A8K1CNK0"/>
<dbReference type="GO" id="GO:0004843">
    <property type="term" value="F:cysteine-type deubiquitinase activity"/>
    <property type="evidence" value="ECO:0007669"/>
    <property type="project" value="UniProtKB-EC"/>
</dbReference>
<sequence length="192" mass="21787">MASTVYHEKQSLLRCGIHALNNLLQAPAVDTVVMDAACEELVAMDPTATPSALTTWLWHPHRAPLGLGNYDVNVLMLVLQQRGFSMQWTDKRQRVTRETIDLDAIEGVLCNVVTFGGWFRRVLEQRHWFALRKINGVVYSLDSKLPAPMPFTDDDACRQFLQELLDTGECELFAVTRVQPEQTTVKEEAKEE</sequence>
<dbReference type="PANTHER" id="PTHR13291">
    <property type="entry name" value="JOSEPHIN 1, 2"/>
    <property type="match status" value="1"/>
</dbReference>
<name>A0A8K1CNK0_PYTOL</name>
<keyword evidence="5 6" id="KW-0378">Hydrolase</keyword>
<feature type="active site" evidence="6">
    <location>
        <position position="142"/>
    </location>
</feature>
<evidence type="ECO:0000313" key="8">
    <source>
        <dbReference type="EMBL" id="TMW66847.1"/>
    </source>
</evidence>
<dbReference type="Proteomes" id="UP000794436">
    <property type="component" value="Unassembled WGS sequence"/>
</dbReference>
<dbReference type="SMART" id="SM01246">
    <property type="entry name" value="Josephin"/>
    <property type="match status" value="1"/>
</dbReference>
<keyword evidence="9" id="KW-1185">Reference proteome</keyword>
<evidence type="ECO:0000256" key="1">
    <source>
        <dbReference type="ARBA" id="ARBA00000707"/>
    </source>
</evidence>
<comment type="caution">
    <text evidence="8">The sequence shown here is derived from an EMBL/GenBank/DDBJ whole genome shotgun (WGS) entry which is preliminary data.</text>
</comment>
<dbReference type="Gene3D" id="3.90.70.40">
    <property type="match status" value="1"/>
</dbReference>
<proteinExistence type="predicted"/>
<dbReference type="PROSITE" id="PS50957">
    <property type="entry name" value="JOSEPHIN"/>
    <property type="match status" value="1"/>
</dbReference>
<evidence type="ECO:0000256" key="4">
    <source>
        <dbReference type="ARBA" id="ARBA00022786"/>
    </source>
</evidence>
<dbReference type="PANTHER" id="PTHR13291:SF0">
    <property type="entry name" value="JOSEPHIN-LIKE PROTEIN"/>
    <property type="match status" value="1"/>
</dbReference>
<dbReference type="GO" id="GO:0006508">
    <property type="term" value="P:proteolysis"/>
    <property type="evidence" value="ECO:0007669"/>
    <property type="project" value="UniProtKB-KW"/>
</dbReference>
<dbReference type="GO" id="GO:0016579">
    <property type="term" value="P:protein deubiquitination"/>
    <property type="evidence" value="ECO:0007669"/>
    <property type="project" value="InterPro"/>
</dbReference>
<evidence type="ECO:0000256" key="6">
    <source>
        <dbReference type="PROSITE-ProRule" id="PRU00331"/>
    </source>
</evidence>
<evidence type="ECO:0000256" key="3">
    <source>
        <dbReference type="ARBA" id="ARBA00022670"/>
    </source>
</evidence>
<feature type="active site" evidence="6">
    <location>
        <position position="15"/>
    </location>
</feature>
<dbReference type="InterPro" id="IPR006155">
    <property type="entry name" value="Josephin"/>
</dbReference>
<evidence type="ECO:0000256" key="5">
    <source>
        <dbReference type="ARBA" id="ARBA00022801"/>
    </source>
</evidence>
<feature type="domain" description="Josephin" evidence="7">
    <location>
        <begin position="2"/>
        <end position="190"/>
    </location>
</feature>
<reference evidence="8" key="1">
    <citation type="submission" date="2019-03" db="EMBL/GenBank/DDBJ databases">
        <title>Long read genome sequence of the mycoparasitic Pythium oligandrum ATCC 38472 isolated from sugarbeet rhizosphere.</title>
        <authorList>
            <person name="Gaulin E."/>
        </authorList>
    </citation>
    <scope>NUCLEOTIDE SEQUENCE</scope>
    <source>
        <strain evidence="8">ATCC 38472_TT</strain>
    </source>
</reference>
<evidence type="ECO:0000259" key="7">
    <source>
        <dbReference type="PROSITE" id="PS50957"/>
    </source>
</evidence>
<organism evidence="8 9">
    <name type="scientific">Pythium oligandrum</name>
    <name type="common">Mycoparasitic fungus</name>
    <dbReference type="NCBI Taxonomy" id="41045"/>
    <lineage>
        <taxon>Eukaryota</taxon>
        <taxon>Sar</taxon>
        <taxon>Stramenopiles</taxon>
        <taxon>Oomycota</taxon>
        <taxon>Peronosporomycetes</taxon>
        <taxon>Pythiales</taxon>
        <taxon>Pythiaceae</taxon>
        <taxon>Pythium</taxon>
    </lineage>
</organism>
<protein>
    <recommendedName>
        <fullName evidence="2">ubiquitinyl hydrolase 1</fullName>
        <ecNumber evidence="2">3.4.19.12</ecNumber>
    </recommendedName>
</protein>